<name>A0A232EMF3_9HYME</name>
<sequence length="84" mass="9776">MANNVTSYEGVSHEAMLPRAFQRDRCRTDVFYSYLFGLLLLVFIGISIYVVLLWNFFAFMILSGRLKQYPESTMLQLSVGEQRL</sequence>
<keyword evidence="1" id="KW-1133">Transmembrane helix</keyword>
<evidence type="ECO:0000313" key="2">
    <source>
        <dbReference type="EMBL" id="OXU19539.1"/>
    </source>
</evidence>
<organism evidence="2 3">
    <name type="scientific">Trichomalopsis sarcophagae</name>
    <dbReference type="NCBI Taxonomy" id="543379"/>
    <lineage>
        <taxon>Eukaryota</taxon>
        <taxon>Metazoa</taxon>
        <taxon>Ecdysozoa</taxon>
        <taxon>Arthropoda</taxon>
        <taxon>Hexapoda</taxon>
        <taxon>Insecta</taxon>
        <taxon>Pterygota</taxon>
        <taxon>Neoptera</taxon>
        <taxon>Endopterygota</taxon>
        <taxon>Hymenoptera</taxon>
        <taxon>Apocrita</taxon>
        <taxon>Proctotrupomorpha</taxon>
        <taxon>Chalcidoidea</taxon>
        <taxon>Pteromalidae</taxon>
        <taxon>Pteromalinae</taxon>
        <taxon>Trichomalopsis</taxon>
    </lineage>
</organism>
<proteinExistence type="predicted"/>
<keyword evidence="1" id="KW-0472">Membrane</keyword>
<protein>
    <submittedName>
        <fullName evidence="2">Uncharacterized protein</fullName>
    </submittedName>
</protein>
<evidence type="ECO:0000256" key="1">
    <source>
        <dbReference type="SAM" id="Phobius"/>
    </source>
</evidence>
<evidence type="ECO:0000313" key="3">
    <source>
        <dbReference type="Proteomes" id="UP000215335"/>
    </source>
</evidence>
<reference evidence="2 3" key="1">
    <citation type="journal article" date="2017" name="Curr. Biol.">
        <title>The Evolution of Venom by Co-option of Single-Copy Genes.</title>
        <authorList>
            <person name="Martinson E.O."/>
            <person name="Mrinalini"/>
            <person name="Kelkar Y.D."/>
            <person name="Chang C.H."/>
            <person name="Werren J.H."/>
        </authorList>
    </citation>
    <scope>NUCLEOTIDE SEQUENCE [LARGE SCALE GENOMIC DNA]</scope>
    <source>
        <strain evidence="2 3">Alberta</strain>
        <tissue evidence="2">Whole body</tissue>
    </source>
</reference>
<feature type="transmembrane region" description="Helical" evidence="1">
    <location>
        <begin position="31"/>
        <end position="57"/>
    </location>
</feature>
<comment type="caution">
    <text evidence="2">The sequence shown here is derived from an EMBL/GenBank/DDBJ whole genome shotgun (WGS) entry which is preliminary data.</text>
</comment>
<feature type="non-terminal residue" evidence="2">
    <location>
        <position position="84"/>
    </location>
</feature>
<gene>
    <name evidence="2" type="ORF">TSAR_008968</name>
</gene>
<dbReference type="EMBL" id="NNAY01003367">
    <property type="protein sequence ID" value="OXU19539.1"/>
    <property type="molecule type" value="Genomic_DNA"/>
</dbReference>
<dbReference type="AlphaFoldDB" id="A0A232EMF3"/>
<keyword evidence="3" id="KW-1185">Reference proteome</keyword>
<accession>A0A232EMF3</accession>
<dbReference type="Proteomes" id="UP000215335">
    <property type="component" value="Unassembled WGS sequence"/>
</dbReference>
<keyword evidence="1" id="KW-0812">Transmembrane</keyword>